<accession>A0ABW3R030</accession>
<reference evidence="2" key="1">
    <citation type="journal article" date="2019" name="Int. J. Syst. Evol. Microbiol.">
        <title>The Global Catalogue of Microorganisms (GCM) 10K type strain sequencing project: providing services to taxonomists for standard genome sequencing and annotation.</title>
        <authorList>
            <consortium name="The Broad Institute Genomics Platform"/>
            <consortium name="The Broad Institute Genome Sequencing Center for Infectious Disease"/>
            <person name="Wu L."/>
            <person name="Ma J."/>
        </authorList>
    </citation>
    <scope>NUCLEOTIDE SEQUENCE [LARGE SCALE GENOMIC DNA]</scope>
    <source>
        <strain evidence="2">CCUG 60214</strain>
    </source>
</reference>
<gene>
    <name evidence="1" type="ORF">ACFQ3T_25080</name>
</gene>
<keyword evidence="2" id="KW-1185">Reference proteome</keyword>
<dbReference type="EMBL" id="JBHTLK010000158">
    <property type="protein sequence ID" value="MFD1150421.1"/>
    <property type="molecule type" value="Genomic_DNA"/>
</dbReference>
<dbReference type="RefSeq" id="WP_380726493.1">
    <property type="nucleotide sequence ID" value="NZ_JBHTLK010000158.1"/>
</dbReference>
<proteinExistence type="predicted"/>
<name>A0ABW3R030_9PSEU</name>
<evidence type="ECO:0000313" key="1">
    <source>
        <dbReference type="EMBL" id="MFD1150421.1"/>
    </source>
</evidence>
<organism evidence="1 2">
    <name type="scientific">Saccharothrix hoggarensis</name>
    <dbReference type="NCBI Taxonomy" id="913853"/>
    <lineage>
        <taxon>Bacteria</taxon>
        <taxon>Bacillati</taxon>
        <taxon>Actinomycetota</taxon>
        <taxon>Actinomycetes</taxon>
        <taxon>Pseudonocardiales</taxon>
        <taxon>Pseudonocardiaceae</taxon>
        <taxon>Saccharothrix</taxon>
    </lineage>
</organism>
<dbReference type="Proteomes" id="UP001597168">
    <property type="component" value="Unassembled WGS sequence"/>
</dbReference>
<comment type="caution">
    <text evidence="1">The sequence shown here is derived from an EMBL/GenBank/DDBJ whole genome shotgun (WGS) entry which is preliminary data.</text>
</comment>
<protein>
    <submittedName>
        <fullName evidence="1">Uncharacterized protein</fullName>
    </submittedName>
</protein>
<sequence>MATPRDVDDFDAVETMEDFVDYLGLLAEDFKAEEVTAARHESSGAKVPFEGQWAHHNLGVFPGQWGAWLHDSILRPGAPTPRSEVDPLTWNKLAHQLFAARLYE</sequence>
<evidence type="ECO:0000313" key="2">
    <source>
        <dbReference type="Proteomes" id="UP001597168"/>
    </source>
</evidence>